<dbReference type="Proteomes" id="UP001304461">
    <property type="component" value="Unassembled WGS sequence"/>
</dbReference>
<gene>
    <name evidence="2" type="ORF">VB738_00750</name>
</gene>
<protein>
    <submittedName>
        <fullName evidence="2">Uncharacterized protein</fullName>
    </submittedName>
</protein>
<keyword evidence="1" id="KW-0472">Membrane</keyword>
<reference evidence="2 3" key="1">
    <citation type="submission" date="2023-12" db="EMBL/GenBank/DDBJ databases">
        <title>Baltic Sea Cyanobacteria.</title>
        <authorList>
            <person name="Delbaje E."/>
            <person name="Fewer D.P."/>
            <person name="Shishido T.K."/>
        </authorList>
    </citation>
    <scope>NUCLEOTIDE SEQUENCE [LARGE SCALE GENOMIC DNA]</scope>
    <source>
        <strain evidence="2 3">UHCC 0139</strain>
    </source>
</reference>
<keyword evidence="1" id="KW-0812">Transmembrane</keyword>
<evidence type="ECO:0000313" key="3">
    <source>
        <dbReference type="Proteomes" id="UP001304461"/>
    </source>
</evidence>
<comment type="caution">
    <text evidence="2">The sequence shown here is derived from an EMBL/GenBank/DDBJ whole genome shotgun (WGS) entry which is preliminary data.</text>
</comment>
<sequence length="71" mass="8330">MTRERPWLVLEAALLVVLLHANAPEVWFWFAALVVLLLWRSFAWRQRRWQRLQERVDDAQEPPSTSGSATG</sequence>
<name>A0ABU5RPT8_9CYAN</name>
<evidence type="ECO:0000256" key="1">
    <source>
        <dbReference type="SAM" id="Phobius"/>
    </source>
</evidence>
<feature type="transmembrane region" description="Helical" evidence="1">
    <location>
        <begin position="26"/>
        <end position="43"/>
    </location>
</feature>
<proteinExistence type="predicted"/>
<keyword evidence="3" id="KW-1185">Reference proteome</keyword>
<evidence type="ECO:0000313" key="2">
    <source>
        <dbReference type="EMBL" id="MEA5389776.1"/>
    </source>
</evidence>
<dbReference type="EMBL" id="JAYGHX010000001">
    <property type="protein sequence ID" value="MEA5389776.1"/>
    <property type="molecule type" value="Genomic_DNA"/>
</dbReference>
<keyword evidence="1" id="KW-1133">Transmembrane helix</keyword>
<accession>A0ABU5RPT8</accession>
<organism evidence="2 3">
    <name type="scientific">Cyanobium gracile UHCC 0139</name>
    <dbReference type="NCBI Taxonomy" id="3110308"/>
    <lineage>
        <taxon>Bacteria</taxon>
        <taxon>Bacillati</taxon>
        <taxon>Cyanobacteriota</taxon>
        <taxon>Cyanophyceae</taxon>
        <taxon>Synechococcales</taxon>
        <taxon>Prochlorococcaceae</taxon>
        <taxon>Cyanobium</taxon>
    </lineage>
</organism>
<dbReference type="RefSeq" id="WP_323303911.1">
    <property type="nucleotide sequence ID" value="NZ_JAYGHX010000001.1"/>
</dbReference>